<dbReference type="Pfam" id="PF13426">
    <property type="entry name" value="PAS_9"/>
    <property type="match status" value="1"/>
</dbReference>
<organism evidence="6 7">
    <name type="scientific">Paraglaciecola hydrolytica</name>
    <dbReference type="NCBI Taxonomy" id="1799789"/>
    <lineage>
        <taxon>Bacteria</taxon>
        <taxon>Pseudomonadati</taxon>
        <taxon>Pseudomonadota</taxon>
        <taxon>Gammaproteobacteria</taxon>
        <taxon>Alteromonadales</taxon>
        <taxon>Alteromonadaceae</taxon>
        <taxon>Paraglaciecola</taxon>
    </lineage>
</organism>
<dbReference type="InterPro" id="IPR001633">
    <property type="entry name" value="EAL_dom"/>
</dbReference>
<dbReference type="AlphaFoldDB" id="A0A136A6G4"/>
<dbReference type="PROSITE" id="PS50112">
    <property type="entry name" value="PAS"/>
    <property type="match status" value="2"/>
</dbReference>
<dbReference type="EMBL" id="LSNE01000002">
    <property type="protein sequence ID" value="KXI30816.1"/>
    <property type="molecule type" value="Genomic_DNA"/>
</dbReference>
<dbReference type="CDD" id="cd01948">
    <property type="entry name" value="EAL"/>
    <property type="match status" value="1"/>
</dbReference>
<dbReference type="GO" id="GO:0003824">
    <property type="term" value="F:catalytic activity"/>
    <property type="evidence" value="ECO:0007669"/>
    <property type="project" value="UniProtKB-ARBA"/>
</dbReference>
<dbReference type="InterPro" id="IPR029787">
    <property type="entry name" value="Nucleotide_cyclase"/>
</dbReference>
<dbReference type="InterPro" id="IPR000160">
    <property type="entry name" value="GGDEF_dom"/>
</dbReference>
<dbReference type="CDD" id="cd01949">
    <property type="entry name" value="GGDEF"/>
    <property type="match status" value="1"/>
</dbReference>
<feature type="domain" description="GGDEF" evidence="5">
    <location>
        <begin position="466"/>
        <end position="599"/>
    </location>
</feature>
<reference evidence="7" key="1">
    <citation type="submission" date="2016-02" db="EMBL/GenBank/DDBJ databases">
        <authorList>
            <person name="Schultz-Johansen M."/>
            <person name="Glaring M.A."/>
            <person name="Bech P.K."/>
            <person name="Stougaard P."/>
        </authorList>
    </citation>
    <scope>NUCLEOTIDE SEQUENCE [LARGE SCALE GENOMIC DNA]</scope>
    <source>
        <strain evidence="7">S66</strain>
    </source>
</reference>
<dbReference type="RefSeq" id="WP_068371863.1">
    <property type="nucleotide sequence ID" value="NZ_LSNE01000002.1"/>
</dbReference>
<evidence type="ECO:0000259" key="5">
    <source>
        <dbReference type="PROSITE" id="PS50887"/>
    </source>
</evidence>
<feature type="domain" description="PAS" evidence="2">
    <location>
        <begin position="22"/>
        <end position="92"/>
    </location>
</feature>
<dbReference type="InterPro" id="IPR000700">
    <property type="entry name" value="PAS-assoc_C"/>
</dbReference>
<dbReference type="Pfam" id="PF13185">
    <property type="entry name" value="GAF_2"/>
    <property type="match status" value="1"/>
</dbReference>
<dbReference type="PANTHER" id="PTHR44757:SF2">
    <property type="entry name" value="BIOFILM ARCHITECTURE MAINTENANCE PROTEIN MBAA"/>
    <property type="match status" value="1"/>
</dbReference>
<accession>A0A136A6G4</accession>
<protein>
    <submittedName>
        <fullName evidence="6">Diguanylate cyclase</fullName>
    </submittedName>
</protein>
<dbReference type="Gene3D" id="3.30.70.270">
    <property type="match status" value="1"/>
</dbReference>
<dbReference type="Gene3D" id="3.20.20.450">
    <property type="entry name" value="EAL domain"/>
    <property type="match status" value="1"/>
</dbReference>
<name>A0A136A6G4_9ALTE</name>
<dbReference type="NCBIfam" id="TIGR00254">
    <property type="entry name" value="GGDEF"/>
    <property type="match status" value="1"/>
</dbReference>
<comment type="caution">
    <text evidence="6">The sequence shown here is derived from an EMBL/GenBank/DDBJ whole genome shotgun (WGS) entry which is preliminary data.</text>
</comment>
<feature type="domain" description="PAC" evidence="3">
    <location>
        <begin position="382"/>
        <end position="434"/>
    </location>
</feature>
<gene>
    <name evidence="6" type="ORF">AX660_05240</name>
</gene>
<feature type="domain" description="EAL" evidence="4">
    <location>
        <begin position="608"/>
        <end position="862"/>
    </location>
</feature>
<dbReference type="OrthoDB" id="6597954at2"/>
<dbReference type="InterPro" id="IPR043128">
    <property type="entry name" value="Rev_trsase/Diguanyl_cyclase"/>
</dbReference>
<dbReference type="InterPro" id="IPR052155">
    <property type="entry name" value="Biofilm_reg_signaling"/>
</dbReference>
<dbReference type="InterPro" id="IPR013767">
    <property type="entry name" value="PAS_fold"/>
</dbReference>
<comment type="cofactor">
    <cofactor evidence="1">
        <name>Mg(2+)</name>
        <dbReference type="ChEBI" id="CHEBI:18420"/>
    </cofactor>
</comment>
<evidence type="ECO:0000259" key="3">
    <source>
        <dbReference type="PROSITE" id="PS50113"/>
    </source>
</evidence>
<proteinExistence type="predicted"/>
<dbReference type="Gene3D" id="3.30.450.20">
    <property type="entry name" value="PAS domain"/>
    <property type="match status" value="2"/>
</dbReference>
<evidence type="ECO:0000313" key="7">
    <source>
        <dbReference type="Proteomes" id="UP000070299"/>
    </source>
</evidence>
<dbReference type="PROSITE" id="PS50887">
    <property type="entry name" value="GGDEF"/>
    <property type="match status" value="1"/>
</dbReference>
<dbReference type="InterPro" id="IPR035919">
    <property type="entry name" value="EAL_sf"/>
</dbReference>
<dbReference type="Pfam" id="PF00989">
    <property type="entry name" value="PAS"/>
    <property type="match status" value="1"/>
</dbReference>
<dbReference type="InterPro" id="IPR000014">
    <property type="entry name" value="PAS"/>
</dbReference>
<dbReference type="PROSITE" id="PS50883">
    <property type="entry name" value="EAL"/>
    <property type="match status" value="1"/>
</dbReference>
<dbReference type="SMART" id="SM00052">
    <property type="entry name" value="EAL"/>
    <property type="match status" value="1"/>
</dbReference>
<dbReference type="SUPFAM" id="SSF141868">
    <property type="entry name" value="EAL domain-like"/>
    <property type="match status" value="1"/>
</dbReference>
<dbReference type="InterPro" id="IPR012226">
    <property type="entry name" value="Diguanyl_cyclase/Pdiesterase"/>
</dbReference>
<sequence length="869" mass="96537">MTSEQNLHTNTLTSFAENANVNEMYLRAVFNNMGDPIFVKDQDCRLLLVNDAFCSIFSLPREEIIGKTLAEKVPASEREHFLAIDLQVLKEGNEILCEETLTTNGQQTKNILTRKNRFIDAYGNYFLVGVIHDITQRKQTEQREKSRTKILELITSGEPLNHILAAIVGAVEQENPNMLCSILLLDDAGKHLLSSTASSLPGFYTEAIHGIEIGLGVGSCGTAAYTNKRVIVDDIQNHPYWAPYKELAQSAGLGSCWSEPIRSVSGKVLGTFAIYHHKVNHPSAADLAVIEQTASLASIAIEKKQAQEKLTRAASVFTHAHEGIMLTDANSNIIEVNASFSRMTGYSEAEVLGKNPRLLQSKRQSPEFYVEMWDTILTHGYWRGEIWNRRKNGELYAEMLTISAVKNSAGVVQHYVSLSTDITPMKHYQSQLERIAHYDTLTNLPNRELLADRLSQAMAQCQRHQLSLAVAFMDLDGFKAVNDNHGHDVGDELLIAVSQRMKEALREGDTLARIGGDEFIAIIVDIDKFEDSELVLKRLLKAAQDPILLGETRLQVSASIGVTLYPQDGVNAEQLMRHADQAMYVAKQAGKNCYHLFDTAKDSAIHSHRKNIDDIYSALALDQFVLHYQPKVNMHSGAVIGVEALIRWQHPVRGLVPPLAFLPVIEEHVVSLELGEWVIDTALTQIKQWRLIGLNLPISVNISAYQLQQTNFTTRLAALLAAHPEVPANFLELEILESSALHDTNQVSETMTACHQLGVSFALDDFGTGYSSLTYLKRLPAHLIKIDQSFVRDMLEDADDLAIVKGVVGLAKAFQRQVIAEGVETPKHGKALLQLGCELAQGYGIARPMPGNEIVQWITTWKTAGSWLE</sequence>
<dbReference type="InterPro" id="IPR003018">
    <property type="entry name" value="GAF"/>
</dbReference>
<evidence type="ECO:0000313" key="6">
    <source>
        <dbReference type="EMBL" id="KXI30816.1"/>
    </source>
</evidence>
<dbReference type="PANTHER" id="PTHR44757">
    <property type="entry name" value="DIGUANYLATE CYCLASE DGCP"/>
    <property type="match status" value="1"/>
</dbReference>
<keyword evidence="7" id="KW-1185">Reference proteome</keyword>
<dbReference type="NCBIfam" id="TIGR00229">
    <property type="entry name" value="sensory_box"/>
    <property type="match status" value="2"/>
</dbReference>
<dbReference type="SUPFAM" id="SSF55785">
    <property type="entry name" value="PYP-like sensor domain (PAS domain)"/>
    <property type="match status" value="2"/>
</dbReference>
<dbReference type="CDD" id="cd00130">
    <property type="entry name" value="PAS"/>
    <property type="match status" value="2"/>
</dbReference>
<dbReference type="InterPro" id="IPR029016">
    <property type="entry name" value="GAF-like_dom_sf"/>
</dbReference>
<dbReference type="InterPro" id="IPR035965">
    <property type="entry name" value="PAS-like_dom_sf"/>
</dbReference>
<dbReference type="STRING" id="1799789.AX660_05240"/>
<evidence type="ECO:0000259" key="2">
    <source>
        <dbReference type="PROSITE" id="PS50112"/>
    </source>
</evidence>
<feature type="domain" description="PAS" evidence="2">
    <location>
        <begin position="306"/>
        <end position="355"/>
    </location>
</feature>
<dbReference type="Gene3D" id="3.30.450.40">
    <property type="match status" value="1"/>
</dbReference>
<dbReference type="Proteomes" id="UP000070299">
    <property type="component" value="Unassembled WGS sequence"/>
</dbReference>
<dbReference type="SMART" id="SM00267">
    <property type="entry name" value="GGDEF"/>
    <property type="match status" value="1"/>
</dbReference>
<dbReference type="SMART" id="SM00091">
    <property type="entry name" value="PAS"/>
    <property type="match status" value="2"/>
</dbReference>
<dbReference type="Pfam" id="PF00990">
    <property type="entry name" value="GGDEF"/>
    <property type="match status" value="1"/>
</dbReference>
<evidence type="ECO:0000256" key="1">
    <source>
        <dbReference type="ARBA" id="ARBA00001946"/>
    </source>
</evidence>
<dbReference type="SUPFAM" id="SSF55073">
    <property type="entry name" value="Nucleotide cyclase"/>
    <property type="match status" value="1"/>
</dbReference>
<evidence type="ECO:0000259" key="4">
    <source>
        <dbReference type="PROSITE" id="PS50883"/>
    </source>
</evidence>
<dbReference type="Pfam" id="PF00563">
    <property type="entry name" value="EAL"/>
    <property type="match status" value="1"/>
</dbReference>
<dbReference type="GO" id="GO:0006355">
    <property type="term" value="P:regulation of DNA-templated transcription"/>
    <property type="evidence" value="ECO:0007669"/>
    <property type="project" value="InterPro"/>
</dbReference>
<dbReference type="SUPFAM" id="SSF55781">
    <property type="entry name" value="GAF domain-like"/>
    <property type="match status" value="1"/>
</dbReference>
<dbReference type="PROSITE" id="PS50113">
    <property type="entry name" value="PAC"/>
    <property type="match status" value="1"/>
</dbReference>
<dbReference type="FunFam" id="3.30.70.270:FF:000001">
    <property type="entry name" value="Diguanylate cyclase domain protein"/>
    <property type="match status" value="1"/>
</dbReference>
<dbReference type="SMART" id="SM00065">
    <property type="entry name" value="GAF"/>
    <property type="match status" value="1"/>
</dbReference>
<dbReference type="PIRSF" id="PIRSF005925">
    <property type="entry name" value="Dos"/>
    <property type="match status" value="1"/>
</dbReference>